<dbReference type="GO" id="GO:0046872">
    <property type="term" value="F:metal ion binding"/>
    <property type="evidence" value="ECO:0007669"/>
    <property type="project" value="UniProtKB-KW"/>
</dbReference>
<evidence type="ECO:0000256" key="1">
    <source>
        <dbReference type="ARBA" id="ARBA00022723"/>
    </source>
</evidence>
<feature type="binding site" evidence="6">
    <location>
        <position position="106"/>
    </location>
    <ligand>
        <name>substrate</name>
    </ligand>
</feature>
<keyword evidence="5 6" id="KW-0326">Glycosidase</keyword>
<gene>
    <name evidence="6" type="primary">psuG</name>
    <name evidence="7" type="ORF">EDD54_1510</name>
</gene>
<comment type="cofactor">
    <cofactor evidence="6">
        <name>Mn(2+)</name>
        <dbReference type="ChEBI" id="CHEBI:29035"/>
    </cofactor>
    <text evidence="6">Binds 1 Mn(2+) ion per subunit.</text>
</comment>
<dbReference type="Pfam" id="PF04227">
    <property type="entry name" value="Indigoidine_A"/>
    <property type="match status" value="1"/>
</dbReference>
<keyword evidence="2 6" id="KW-0378">Hydrolase</keyword>
<comment type="function">
    <text evidence="6">Catalyzes the reversible cleavage of pseudouridine 5'-phosphate (PsiMP) to ribose 5-phosphate and uracil. Functions biologically in the cleavage direction, as part of a pseudouridine degradation pathway.</text>
</comment>
<dbReference type="Gene3D" id="3.40.1790.10">
    <property type="entry name" value="Indigoidine synthase domain"/>
    <property type="match status" value="1"/>
</dbReference>
<dbReference type="Proteomes" id="UP000294547">
    <property type="component" value="Unassembled WGS sequence"/>
</dbReference>
<dbReference type="PANTHER" id="PTHR42909:SF1">
    <property type="entry name" value="CARBOHYDRATE KINASE PFKB DOMAIN-CONTAINING PROTEIN"/>
    <property type="match status" value="1"/>
</dbReference>
<comment type="subunit">
    <text evidence="6">Homotrimer.</text>
</comment>
<evidence type="ECO:0000256" key="4">
    <source>
        <dbReference type="ARBA" id="ARBA00023239"/>
    </source>
</evidence>
<feature type="active site" description="Proton donor" evidence="6">
    <location>
        <position position="25"/>
    </location>
</feature>
<dbReference type="InterPro" id="IPR022830">
    <property type="entry name" value="Indigdn_synthA-like"/>
</dbReference>
<evidence type="ECO:0000256" key="6">
    <source>
        <dbReference type="HAMAP-Rule" id="MF_01876"/>
    </source>
</evidence>
<dbReference type="AlphaFoldDB" id="A0A4R6RLS0"/>
<evidence type="ECO:0000313" key="7">
    <source>
        <dbReference type="EMBL" id="TDP87611.1"/>
    </source>
</evidence>
<feature type="binding site" evidence="6">
    <location>
        <begin position="140"/>
        <end position="142"/>
    </location>
    <ligand>
        <name>substrate</name>
    </ligand>
</feature>
<comment type="catalytic activity">
    <reaction evidence="6">
        <text>D-ribose 5-phosphate + uracil = psi-UMP + H2O</text>
        <dbReference type="Rhea" id="RHEA:18337"/>
        <dbReference type="ChEBI" id="CHEBI:15377"/>
        <dbReference type="ChEBI" id="CHEBI:17568"/>
        <dbReference type="ChEBI" id="CHEBI:58380"/>
        <dbReference type="ChEBI" id="CHEBI:78346"/>
        <dbReference type="EC" id="4.2.1.70"/>
    </reaction>
</comment>
<accession>A0A4R6RLS0</accession>
<evidence type="ECO:0000256" key="5">
    <source>
        <dbReference type="ARBA" id="ARBA00023295"/>
    </source>
</evidence>
<keyword evidence="1 6" id="KW-0479">Metal-binding</keyword>
<feature type="binding site" evidence="6">
    <location>
        <position position="86"/>
    </location>
    <ligand>
        <name>substrate</name>
    </ligand>
</feature>
<proteinExistence type="inferred from homology"/>
<dbReference type="PANTHER" id="PTHR42909">
    <property type="entry name" value="ZGC:136858"/>
    <property type="match status" value="1"/>
</dbReference>
<evidence type="ECO:0000313" key="8">
    <source>
        <dbReference type="Proteomes" id="UP000294547"/>
    </source>
</evidence>
<reference evidence="7 8" key="1">
    <citation type="submission" date="2019-03" db="EMBL/GenBank/DDBJ databases">
        <title>Genomic Encyclopedia of Type Strains, Phase IV (KMG-IV): sequencing the most valuable type-strain genomes for metagenomic binning, comparative biology and taxonomic classification.</title>
        <authorList>
            <person name="Goeker M."/>
        </authorList>
    </citation>
    <scope>NUCLEOTIDE SEQUENCE [LARGE SCALE GENOMIC DNA]</scope>
    <source>
        <strain evidence="7 8">DSM 102969</strain>
    </source>
</reference>
<dbReference type="OrthoDB" id="9805870at2"/>
<organism evidence="7 8">
    <name type="scientific">Oharaeibacter diazotrophicus</name>
    <dbReference type="NCBI Taxonomy" id="1920512"/>
    <lineage>
        <taxon>Bacteria</taxon>
        <taxon>Pseudomonadati</taxon>
        <taxon>Pseudomonadota</taxon>
        <taxon>Alphaproteobacteria</taxon>
        <taxon>Hyphomicrobiales</taxon>
        <taxon>Pleomorphomonadaceae</taxon>
        <taxon>Oharaeibacter</taxon>
    </lineage>
</organism>
<feature type="active site" description="Nucleophile" evidence="6">
    <location>
        <position position="159"/>
    </location>
</feature>
<evidence type="ECO:0000256" key="2">
    <source>
        <dbReference type="ARBA" id="ARBA00022801"/>
    </source>
</evidence>
<comment type="caution">
    <text evidence="7">The sequence shown here is derived from an EMBL/GenBank/DDBJ whole genome shotgun (WGS) entry which is preliminary data.</text>
</comment>
<keyword evidence="3 6" id="KW-0464">Manganese</keyword>
<name>A0A4R6RLS0_9HYPH</name>
<evidence type="ECO:0000256" key="3">
    <source>
        <dbReference type="ARBA" id="ARBA00023211"/>
    </source>
</evidence>
<dbReference type="RefSeq" id="WP_126535281.1">
    <property type="nucleotide sequence ID" value="NZ_BSPM01000008.1"/>
</dbReference>
<dbReference type="HAMAP" id="MF_01876">
    <property type="entry name" value="PsiMP_glycosidase"/>
    <property type="match status" value="1"/>
</dbReference>
<dbReference type="EC" id="4.2.1.70" evidence="6"/>
<comment type="similarity">
    <text evidence="6">Belongs to the pseudouridine-5'-phosphate glycosidase family.</text>
</comment>
<keyword evidence="4 6" id="KW-0456">Lyase</keyword>
<feature type="binding site" evidence="6">
    <location>
        <position position="138"/>
    </location>
    <ligand>
        <name>Mn(2+)</name>
        <dbReference type="ChEBI" id="CHEBI:29035"/>
    </ligand>
</feature>
<dbReference type="GO" id="GO:0005737">
    <property type="term" value="C:cytoplasm"/>
    <property type="evidence" value="ECO:0007669"/>
    <property type="project" value="TreeGrafter"/>
</dbReference>
<dbReference type="SUPFAM" id="SSF110581">
    <property type="entry name" value="Indigoidine synthase A-like"/>
    <property type="match status" value="1"/>
</dbReference>
<dbReference type="GO" id="GO:0046113">
    <property type="term" value="P:nucleobase catabolic process"/>
    <property type="evidence" value="ECO:0007669"/>
    <property type="project" value="UniProtKB-UniRule"/>
</dbReference>
<dbReference type="InterPro" id="IPR007342">
    <property type="entry name" value="PsuG"/>
</dbReference>
<keyword evidence="8" id="KW-1185">Reference proteome</keyword>
<dbReference type="GO" id="GO:0004730">
    <property type="term" value="F:pseudouridylate synthase activity"/>
    <property type="evidence" value="ECO:0007669"/>
    <property type="project" value="UniProtKB-UniRule"/>
</dbReference>
<protein>
    <recommendedName>
        <fullName evidence="6">Pseudouridine-5'-phosphate glycosidase</fullName>
        <shortName evidence="6">PsiMP glycosidase</shortName>
        <ecNumber evidence="6">4.2.1.70</ecNumber>
    </recommendedName>
</protein>
<sequence length="301" mass="30240">MNPLLTPTAEVAAALSAGRPVVALESTIVTHGMPWPANVETARAVEDVVRAGGAVPATIAVLDGRIRIGLSPDELEALGKANGVMKLSRADLAYAVATGRPGSTTVAATMIAADRAGIRVFATGGIGGVHRGAEESFDVSADLDELARTPVIVVAAGAKAILDVPKTLEVLETRGVPVVGFGTDEFPAFWSRRSGLKAPLTIDDAAGVAAFQRAREALGVGGGMLVANPVPAADEIPAAEMADHIAASLAAAAAAGVVGKAVTPFLLGDILERTAGRSLATNVALVKNNARVAAAIAVALS</sequence>
<dbReference type="GO" id="GO:0016798">
    <property type="term" value="F:hydrolase activity, acting on glycosyl bonds"/>
    <property type="evidence" value="ECO:0007669"/>
    <property type="project" value="UniProtKB-KW"/>
</dbReference>
<dbReference type="EMBL" id="SNXY01000006">
    <property type="protein sequence ID" value="TDP87611.1"/>
    <property type="molecule type" value="Genomic_DNA"/>
</dbReference>